<evidence type="ECO:0000256" key="8">
    <source>
        <dbReference type="SAM" id="Phobius"/>
    </source>
</evidence>
<evidence type="ECO:0000259" key="9">
    <source>
        <dbReference type="Pfam" id="PF18916"/>
    </source>
</evidence>
<dbReference type="GO" id="GO:0016872">
    <property type="term" value="F:intramolecular lyase activity"/>
    <property type="evidence" value="ECO:0007669"/>
    <property type="project" value="InterPro"/>
</dbReference>
<dbReference type="EMBL" id="CAFBSG010000048">
    <property type="protein sequence ID" value="CAB5241355.1"/>
    <property type="molecule type" value="Genomic_DNA"/>
</dbReference>
<evidence type="ECO:0000256" key="5">
    <source>
        <dbReference type="ARBA" id="ARBA00022989"/>
    </source>
</evidence>
<feature type="transmembrane region" description="Helical" evidence="8">
    <location>
        <begin position="100"/>
        <end position="118"/>
    </location>
</feature>
<comment type="pathway">
    <text evidence="2">Carotenoid biosynthesis.</text>
</comment>
<organism evidence="10">
    <name type="scientific">freshwater metagenome</name>
    <dbReference type="NCBI Taxonomy" id="449393"/>
    <lineage>
        <taxon>unclassified sequences</taxon>
        <taxon>metagenomes</taxon>
        <taxon>ecological metagenomes</taxon>
    </lineage>
</organism>
<dbReference type="GO" id="GO:0016020">
    <property type="term" value="C:membrane"/>
    <property type="evidence" value="ECO:0007669"/>
    <property type="project" value="UniProtKB-SubCell"/>
</dbReference>
<evidence type="ECO:0000256" key="3">
    <source>
        <dbReference type="ARBA" id="ARBA00022692"/>
    </source>
</evidence>
<dbReference type="GO" id="GO:0016120">
    <property type="term" value="P:carotene biosynthetic process"/>
    <property type="evidence" value="ECO:0007669"/>
    <property type="project" value="UniProtKB-ARBA"/>
</dbReference>
<dbReference type="Pfam" id="PF18916">
    <property type="entry name" value="Lycopene_cyc"/>
    <property type="match status" value="1"/>
</dbReference>
<dbReference type="NCBIfam" id="TIGR03462">
    <property type="entry name" value="CarR_dom_SF"/>
    <property type="match status" value="1"/>
</dbReference>
<evidence type="ECO:0000256" key="2">
    <source>
        <dbReference type="ARBA" id="ARBA00004829"/>
    </source>
</evidence>
<proteinExistence type="predicted"/>
<protein>
    <submittedName>
        <fullName evidence="10">Unannotated protein</fullName>
    </submittedName>
</protein>
<name>A0A6J7XY84_9ZZZZ</name>
<keyword evidence="3 8" id="KW-0812">Transmembrane</keyword>
<keyword evidence="6 8" id="KW-0472">Membrane</keyword>
<feature type="transmembrane region" description="Helical" evidence="8">
    <location>
        <begin position="58"/>
        <end position="75"/>
    </location>
</feature>
<dbReference type="AlphaFoldDB" id="A0A6J7XY84"/>
<feature type="domain" description="Lycopene cyclase" evidence="9">
    <location>
        <begin position="26"/>
        <end position="114"/>
    </location>
</feature>
<dbReference type="InterPro" id="IPR017825">
    <property type="entry name" value="Lycopene_cyclase_dom"/>
</dbReference>
<evidence type="ECO:0000256" key="7">
    <source>
        <dbReference type="ARBA" id="ARBA00023235"/>
    </source>
</evidence>
<accession>A0A6J7XY84</accession>
<evidence type="ECO:0000256" key="1">
    <source>
        <dbReference type="ARBA" id="ARBA00004141"/>
    </source>
</evidence>
<feature type="transmembrane region" description="Helical" evidence="8">
    <location>
        <begin position="24"/>
        <end position="46"/>
    </location>
</feature>
<gene>
    <name evidence="10" type="ORF">UFOPK3554_01382</name>
</gene>
<evidence type="ECO:0000313" key="10">
    <source>
        <dbReference type="EMBL" id="CAB5241355.1"/>
    </source>
</evidence>
<keyword evidence="7" id="KW-0413">Isomerase</keyword>
<keyword evidence="4" id="KW-0125">Carotenoid biosynthesis</keyword>
<keyword evidence="5 8" id="KW-1133">Transmembrane helix</keyword>
<sequence length="134" mass="15175">MAVFIALDYAKFTILGGEQAMEQFSYLAVLGVIAICAIGVNFAFALKISQFWRTFLKVDLTILVIYVAWDVWAVSKGSWRFDPSQIIGIFIPGHLPIEELLFFILVPLMTVLCYLSLIRITGMNNHKKDSRDLL</sequence>
<evidence type="ECO:0000256" key="6">
    <source>
        <dbReference type="ARBA" id="ARBA00023136"/>
    </source>
</evidence>
<comment type="subcellular location">
    <subcellularLocation>
        <location evidence="1">Membrane</location>
        <topology evidence="1">Multi-pass membrane protein</topology>
    </subcellularLocation>
</comment>
<evidence type="ECO:0000256" key="4">
    <source>
        <dbReference type="ARBA" id="ARBA00022746"/>
    </source>
</evidence>
<dbReference type="GO" id="GO:0045436">
    <property type="term" value="F:lycopene beta cyclase activity"/>
    <property type="evidence" value="ECO:0007669"/>
    <property type="project" value="UniProtKB-ARBA"/>
</dbReference>
<dbReference type="GO" id="GO:0016117">
    <property type="term" value="P:carotenoid biosynthetic process"/>
    <property type="evidence" value="ECO:0007669"/>
    <property type="project" value="UniProtKB-KW"/>
</dbReference>
<reference evidence="10" key="1">
    <citation type="submission" date="2020-05" db="EMBL/GenBank/DDBJ databases">
        <authorList>
            <person name="Chiriac C."/>
            <person name="Salcher M."/>
            <person name="Ghai R."/>
            <person name="Kavagutti S V."/>
        </authorList>
    </citation>
    <scope>NUCLEOTIDE SEQUENCE</scope>
</reference>